<sequence>RCNTHTHPAKIVDGEARCCSHAYSCSGAGRPCCLRSISSRYYYIHDFLRCIYTFCCTYMKIYIFIEHKKSAVLTGQLILTGVKKRLIPAITKHLCQESDITY</sequence>
<reference evidence="1" key="3">
    <citation type="journal article" date="2017" name="Nature">
        <title>Genome sequence of the progenitor of the wheat D genome Aegilops tauschii.</title>
        <authorList>
            <person name="Luo M.C."/>
            <person name="Gu Y.Q."/>
            <person name="Puiu D."/>
            <person name="Wang H."/>
            <person name="Twardziok S.O."/>
            <person name="Deal K.R."/>
            <person name="Huo N."/>
            <person name="Zhu T."/>
            <person name="Wang L."/>
            <person name="Wang Y."/>
            <person name="McGuire P.E."/>
            <person name="Liu S."/>
            <person name="Long H."/>
            <person name="Ramasamy R.K."/>
            <person name="Rodriguez J.C."/>
            <person name="Van S.L."/>
            <person name="Yuan L."/>
            <person name="Wang Z."/>
            <person name="Xia Z."/>
            <person name="Xiao L."/>
            <person name="Anderson O.D."/>
            <person name="Ouyang S."/>
            <person name="Liang Y."/>
            <person name="Zimin A.V."/>
            <person name="Pertea G."/>
            <person name="Qi P."/>
            <person name="Bennetzen J.L."/>
            <person name="Dai X."/>
            <person name="Dawson M.W."/>
            <person name="Muller H.G."/>
            <person name="Kugler K."/>
            <person name="Rivarola-Duarte L."/>
            <person name="Spannagl M."/>
            <person name="Mayer K.F.X."/>
            <person name="Lu F.H."/>
            <person name="Bevan M.W."/>
            <person name="Leroy P."/>
            <person name="Li P."/>
            <person name="You F.M."/>
            <person name="Sun Q."/>
            <person name="Liu Z."/>
            <person name="Lyons E."/>
            <person name="Wicker T."/>
            <person name="Salzberg S.L."/>
            <person name="Devos K.M."/>
            <person name="Dvorak J."/>
        </authorList>
    </citation>
    <scope>NUCLEOTIDE SEQUENCE [LARGE SCALE GENOMIC DNA]</scope>
    <source>
        <strain evidence="1">cv. AL8/78</strain>
    </source>
</reference>
<organism evidence="1 2">
    <name type="scientific">Aegilops tauschii subsp. strangulata</name>
    <name type="common">Goatgrass</name>
    <dbReference type="NCBI Taxonomy" id="200361"/>
    <lineage>
        <taxon>Eukaryota</taxon>
        <taxon>Viridiplantae</taxon>
        <taxon>Streptophyta</taxon>
        <taxon>Embryophyta</taxon>
        <taxon>Tracheophyta</taxon>
        <taxon>Spermatophyta</taxon>
        <taxon>Magnoliopsida</taxon>
        <taxon>Liliopsida</taxon>
        <taxon>Poales</taxon>
        <taxon>Poaceae</taxon>
        <taxon>BOP clade</taxon>
        <taxon>Pooideae</taxon>
        <taxon>Triticodae</taxon>
        <taxon>Triticeae</taxon>
        <taxon>Triticinae</taxon>
        <taxon>Aegilops</taxon>
    </lineage>
</organism>
<keyword evidence="2" id="KW-1185">Reference proteome</keyword>
<proteinExistence type="predicted"/>
<dbReference type="EnsemblPlants" id="AET3Gv21096500.7">
    <property type="protein sequence ID" value="AET3Gv21096500.7"/>
    <property type="gene ID" value="AET3Gv21096500"/>
</dbReference>
<reference evidence="2" key="1">
    <citation type="journal article" date="2014" name="Science">
        <title>Ancient hybridizations among the ancestral genomes of bread wheat.</title>
        <authorList>
            <consortium name="International Wheat Genome Sequencing Consortium,"/>
            <person name="Marcussen T."/>
            <person name="Sandve S.R."/>
            <person name="Heier L."/>
            <person name="Spannagl M."/>
            <person name="Pfeifer M."/>
            <person name="Jakobsen K.S."/>
            <person name="Wulff B.B."/>
            <person name="Steuernagel B."/>
            <person name="Mayer K.F."/>
            <person name="Olsen O.A."/>
        </authorList>
    </citation>
    <scope>NUCLEOTIDE SEQUENCE [LARGE SCALE GENOMIC DNA]</scope>
    <source>
        <strain evidence="2">cv. AL8/78</strain>
    </source>
</reference>
<reference evidence="2" key="2">
    <citation type="journal article" date="2017" name="Nat. Plants">
        <title>The Aegilops tauschii genome reveals multiple impacts of transposons.</title>
        <authorList>
            <person name="Zhao G."/>
            <person name="Zou C."/>
            <person name="Li K."/>
            <person name="Wang K."/>
            <person name="Li T."/>
            <person name="Gao L."/>
            <person name="Zhang X."/>
            <person name="Wang H."/>
            <person name="Yang Z."/>
            <person name="Liu X."/>
            <person name="Jiang W."/>
            <person name="Mao L."/>
            <person name="Kong X."/>
            <person name="Jiao Y."/>
            <person name="Jia J."/>
        </authorList>
    </citation>
    <scope>NUCLEOTIDE SEQUENCE [LARGE SCALE GENOMIC DNA]</scope>
    <source>
        <strain evidence="2">cv. AL8/78</strain>
    </source>
</reference>
<accession>A0A453GL34</accession>
<reference evidence="1" key="5">
    <citation type="journal article" date="2021" name="G3 (Bethesda)">
        <title>Aegilops tauschii genome assembly Aet v5.0 features greater sequence contiguity and improved annotation.</title>
        <authorList>
            <person name="Wang L."/>
            <person name="Zhu T."/>
            <person name="Rodriguez J.C."/>
            <person name="Deal K.R."/>
            <person name="Dubcovsky J."/>
            <person name="McGuire P.E."/>
            <person name="Lux T."/>
            <person name="Spannagl M."/>
            <person name="Mayer K.F.X."/>
            <person name="Baldrich P."/>
            <person name="Meyers B.C."/>
            <person name="Huo N."/>
            <person name="Gu Y.Q."/>
            <person name="Zhou H."/>
            <person name="Devos K.M."/>
            <person name="Bennetzen J.L."/>
            <person name="Unver T."/>
            <person name="Budak H."/>
            <person name="Gulick P.J."/>
            <person name="Galiba G."/>
            <person name="Kalapos B."/>
            <person name="Nelson D.R."/>
            <person name="Li P."/>
            <person name="You F.M."/>
            <person name="Luo M.C."/>
            <person name="Dvorak J."/>
        </authorList>
    </citation>
    <scope>NUCLEOTIDE SEQUENCE [LARGE SCALE GENOMIC DNA]</scope>
    <source>
        <strain evidence="1">cv. AL8/78</strain>
    </source>
</reference>
<reference evidence="1" key="4">
    <citation type="submission" date="2019-03" db="UniProtKB">
        <authorList>
            <consortium name="EnsemblPlants"/>
        </authorList>
    </citation>
    <scope>IDENTIFICATION</scope>
</reference>
<dbReference type="AlphaFoldDB" id="A0A453GL34"/>
<dbReference type="Proteomes" id="UP000015105">
    <property type="component" value="Chromosome 3D"/>
</dbReference>
<protein>
    <submittedName>
        <fullName evidence="1">Uncharacterized protein</fullName>
    </submittedName>
</protein>
<evidence type="ECO:0000313" key="1">
    <source>
        <dbReference type="EnsemblPlants" id="AET3Gv21096500.7"/>
    </source>
</evidence>
<dbReference type="Gramene" id="AET3Gv21096500.7">
    <property type="protein sequence ID" value="AET3Gv21096500.7"/>
    <property type="gene ID" value="AET3Gv21096500"/>
</dbReference>
<evidence type="ECO:0000313" key="2">
    <source>
        <dbReference type="Proteomes" id="UP000015105"/>
    </source>
</evidence>
<name>A0A453GL34_AEGTS</name>